<keyword evidence="3" id="KW-1185">Reference proteome</keyword>
<feature type="transmembrane region" description="Helical" evidence="1">
    <location>
        <begin position="25"/>
        <end position="45"/>
    </location>
</feature>
<organism evidence="2 3">
    <name type="scientific">Natranaerovirga hydrolytica</name>
    <dbReference type="NCBI Taxonomy" id="680378"/>
    <lineage>
        <taxon>Bacteria</taxon>
        <taxon>Bacillati</taxon>
        <taxon>Bacillota</taxon>
        <taxon>Clostridia</taxon>
        <taxon>Lachnospirales</taxon>
        <taxon>Natranaerovirgaceae</taxon>
        <taxon>Natranaerovirga</taxon>
    </lineage>
</organism>
<dbReference type="RefSeq" id="WP_165868541.1">
    <property type="nucleotide sequence ID" value="NZ_SMGQ01000012.1"/>
</dbReference>
<keyword evidence="1" id="KW-0472">Membrane</keyword>
<dbReference type="EMBL" id="SMGQ01000012">
    <property type="protein sequence ID" value="TCK93144.1"/>
    <property type="molecule type" value="Genomic_DNA"/>
</dbReference>
<evidence type="ECO:0000313" key="2">
    <source>
        <dbReference type="EMBL" id="TCK93144.1"/>
    </source>
</evidence>
<keyword evidence="1" id="KW-1133">Transmembrane helix</keyword>
<gene>
    <name evidence="2" type="ORF">EDC19_1323</name>
</gene>
<evidence type="ECO:0000256" key="1">
    <source>
        <dbReference type="SAM" id="Phobius"/>
    </source>
</evidence>
<keyword evidence="1" id="KW-0812">Transmembrane</keyword>
<evidence type="ECO:0000313" key="3">
    <source>
        <dbReference type="Proteomes" id="UP000294545"/>
    </source>
</evidence>
<accession>A0A4R1MPA7</accession>
<reference evidence="2 3" key="1">
    <citation type="submission" date="2019-03" db="EMBL/GenBank/DDBJ databases">
        <title>Genomic Encyclopedia of Type Strains, Phase IV (KMG-IV): sequencing the most valuable type-strain genomes for metagenomic binning, comparative biology and taxonomic classification.</title>
        <authorList>
            <person name="Goeker M."/>
        </authorList>
    </citation>
    <scope>NUCLEOTIDE SEQUENCE [LARGE SCALE GENOMIC DNA]</scope>
    <source>
        <strain evidence="2 3">DSM 24176</strain>
    </source>
</reference>
<dbReference type="AlphaFoldDB" id="A0A4R1MPA7"/>
<feature type="transmembrane region" description="Helical" evidence="1">
    <location>
        <begin position="92"/>
        <end position="114"/>
    </location>
</feature>
<comment type="caution">
    <text evidence="2">The sequence shown here is derived from an EMBL/GenBank/DDBJ whole genome shotgun (WGS) entry which is preliminary data.</text>
</comment>
<dbReference type="Proteomes" id="UP000294545">
    <property type="component" value="Unassembled WGS sequence"/>
</dbReference>
<evidence type="ECO:0008006" key="4">
    <source>
        <dbReference type="Google" id="ProtNLM"/>
    </source>
</evidence>
<proteinExistence type="predicted"/>
<sequence length="117" mass="13078">MLAKISKVAYVIAAVLHFTNGQMNLFWLSVVLGIVSTGLGLYMSYYHVSPQLREYRETVYQMEADGASEEDILEFMDRDTDVDESKLIDPPAWMAIIGILGIVASFVLLIMGIMGRI</sequence>
<name>A0A4R1MPA7_9FIRM</name>
<protein>
    <recommendedName>
        <fullName evidence="4">DUF3899 domain-containing protein</fullName>
    </recommendedName>
</protein>